<keyword evidence="5" id="KW-0106">Calcium</keyword>
<dbReference type="InterPro" id="IPR002048">
    <property type="entry name" value="EF_hand_dom"/>
</dbReference>
<feature type="compositionally biased region" description="Polar residues" evidence="9">
    <location>
        <begin position="1"/>
        <end position="13"/>
    </location>
</feature>
<dbReference type="AlphaFoldDB" id="A0A177WVZ8"/>
<dbReference type="Pfam" id="PF14886">
    <property type="entry name" value="FAM183"/>
    <property type="match status" value="1"/>
</dbReference>
<dbReference type="SMART" id="SM00054">
    <property type="entry name" value="EFh"/>
    <property type="match status" value="2"/>
</dbReference>
<evidence type="ECO:0000256" key="5">
    <source>
        <dbReference type="ARBA" id="ARBA00022837"/>
    </source>
</evidence>
<proteinExistence type="inferred from homology"/>
<dbReference type="Proteomes" id="UP000077115">
    <property type="component" value="Unassembled WGS sequence"/>
</dbReference>
<keyword evidence="6" id="KW-0206">Cytoskeleton</keyword>
<dbReference type="STRING" id="403673.A0A177WVZ8"/>
<name>A0A177WVZ8_BATDL</name>
<evidence type="ECO:0000256" key="4">
    <source>
        <dbReference type="ARBA" id="ARBA00022737"/>
    </source>
</evidence>
<evidence type="ECO:0000256" key="9">
    <source>
        <dbReference type="SAM" id="MobiDB-lite"/>
    </source>
</evidence>
<dbReference type="GO" id="GO:0005509">
    <property type="term" value="F:calcium ion binding"/>
    <property type="evidence" value="ECO:0007669"/>
    <property type="project" value="InterPro"/>
</dbReference>
<evidence type="ECO:0000313" key="11">
    <source>
        <dbReference type="EMBL" id="OAJ43795.1"/>
    </source>
</evidence>
<dbReference type="Pfam" id="PF13405">
    <property type="entry name" value="EF-hand_6"/>
    <property type="match status" value="1"/>
</dbReference>
<dbReference type="InterPro" id="IPR011992">
    <property type="entry name" value="EF-hand-dom_pair"/>
</dbReference>
<dbReference type="PANTHER" id="PTHR23048:SF59">
    <property type="entry name" value="EF-HAND SUPERFAMILY PROTEIN"/>
    <property type="match status" value="1"/>
</dbReference>
<dbReference type="SUPFAM" id="SSF47473">
    <property type="entry name" value="EF-hand"/>
    <property type="match status" value="1"/>
</dbReference>
<evidence type="ECO:0000256" key="1">
    <source>
        <dbReference type="ARBA" id="ARBA00004138"/>
    </source>
</evidence>
<dbReference type="CDD" id="cd00051">
    <property type="entry name" value="EFh"/>
    <property type="match status" value="1"/>
</dbReference>
<dbReference type="InterPro" id="IPR029214">
    <property type="entry name" value="CFAP144"/>
</dbReference>
<dbReference type="Gene3D" id="1.10.238.10">
    <property type="entry name" value="EF-hand"/>
    <property type="match status" value="2"/>
</dbReference>
<reference evidence="11 12" key="1">
    <citation type="submission" date="2006-10" db="EMBL/GenBank/DDBJ databases">
        <title>The Genome Sequence of Batrachochytrium dendrobatidis JEL423.</title>
        <authorList>
            <consortium name="The Broad Institute Genome Sequencing Platform"/>
            <person name="Birren B."/>
            <person name="Lander E."/>
            <person name="Galagan J."/>
            <person name="Cuomo C."/>
            <person name="Devon K."/>
            <person name="Jaffe D."/>
            <person name="Butler J."/>
            <person name="Alvarez P."/>
            <person name="Gnerre S."/>
            <person name="Grabherr M."/>
            <person name="Kleber M."/>
            <person name="Mauceli E."/>
            <person name="Brockman W."/>
            <person name="Young S."/>
            <person name="LaButti K."/>
            <person name="Sykes S."/>
            <person name="DeCaprio D."/>
            <person name="Crawford M."/>
            <person name="Koehrsen M."/>
            <person name="Engels R."/>
            <person name="Montgomery P."/>
            <person name="Pearson M."/>
            <person name="Howarth C."/>
            <person name="Larson L."/>
            <person name="White J."/>
            <person name="O'Leary S."/>
            <person name="Kodira C."/>
            <person name="Zeng Q."/>
            <person name="Yandava C."/>
            <person name="Alvarado L."/>
            <person name="Longcore J."/>
            <person name="James T."/>
        </authorList>
    </citation>
    <scope>NUCLEOTIDE SEQUENCE [LARGE SCALE GENOMIC DNA]</scope>
    <source>
        <strain evidence="11 12">JEL423</strain>
    </source>
</reference>
<protein>
    <recommendedName>
        <fullName evidence="10">EF-hand domain-containing protein</fullName>
    </recommendedName>
</protein>
<accession>A0A177WVZ8</accession>
<keyword evidence="4" id="KW-0677">Repeat</keyword>
<evidence type="ECO:0000256" key="3">
    <source>
        <dbReference type="ARBA" id="ARBA00022490"/>
    </source>
</evidence>
<evidence type="ECO:0000259" key="10">
    <source>
        <dbReference type="PROSITE" id="PS50222"/>
    </source>
</evidence>
<dbReference type="EMBL" id="DS022310">
    <property type="protein sequence ID" value="OAJ43795.1"/>
    <property type="molecule type" value="Genomic_DNA"/>
</dbReference>
<dbReference type="VEuPathDB" id="FungiDB:BDEG_27115"/>
<keyword evidence="7" id="KW-0966">Cell projection</keyword>
<reference evidence="11 12" key="2">
    <citation type="submission" date="2016-05" db="EMBL/GenBank/DDBJ databases">
        <title>Lineage-specific infection strategies underlie the spectrum of fungal disease in amphibians.</title>
        <authorList>
            <person name="Cuomo C.A."/>
            <person name="Farrer R.A."/>
            <person name="James T."/>
            <person name="Longcore J."/>
            <person name="Birren B."/>
        </authorList>
    </citation>
    <scope>NUCLEOTIDE SEQUENCE [LARGE SCALE GENOMIC DNA]</scope>
    <source>
        <strain evidence="11 12">JEL423</strain>
    </source>
</reference>
<organism evidence="11 12">
    <name type="scientific">Batrachochytrium dendrobatidis (strain JEL423)</name>
    <dbReference type="NCBI Taxonomy" id="403673"/>
    <lineage>
        <taxon>Eukaryota</taxon>
        <taxon>Fungi</taxon>
        <taxon>Fungi incertae sedis</taxon>
        <taxon>Chytridiomycota</taxon>
        <taxon>Chytridiomycota incertae sedis</taxon>
        <taxon>Chytridiomycetes</taxon>
        <taxon>Rhizophydiales</taxon>
        <taxon>Rhizophydiales incertae sedis</taxon>
        <taxon>Batrachochytrium</taxon>
    </lineage>
</organism>
<evidence type="ECO:0000256" key="2">
    <source>
        <dbReference type="ARBA" id="ARBA00004245"/>
    </source>
</evidence>
<comment type="similarity">
    <text evidence="8">Belongs to the CFAP144 family.</text>
</comment>
<dbReference type="OrthoDB" id="446290at2759"/>
<feature type="region of interest" description="Disordered" evidence="9">
    <location>
        <begin position="1"/>
        <end position="21"/>
    </location>
</feature>
<dbReference type="GO" id="GO:0016460">
    <property type="term" value="C:myosin II complex"/>
    <property type="evidence" value="ECO:0007669"/>
    <property type="project" value="TreeGrafter"/>
</dbReference>
<dbReference type="PANTHER" id="PTHR23048">
    <property type="entry name" value="MYOSIN LIGHT CHAIN 1, 3"/>
    <property type="match status" value="1"/>
</dbReference>
<evidence type="ECO:0000256" key="6">
    <source>
        <dbReference type="ARBA" id="ARBA00023212"/>
    </source>
</evidence>
<sequence length="442" mass="49358">MPLKHFSSQAHASTLSPPPTIRIIPTAPNNLTLSHQKNTLQQTASRPHLITTADFELSNIELAEFTDAFSLFDYHGSGHISKKEARIAMRSLGFDTTKQEFDLVMGNVGVKSDESSISLAQFIQVMRYHKAEQQAKLQMASLFQTVLALGGSSRSSSSESLQHTQSTSIRFSNSRMGISAIKNERDIQHILKQKLHASNTDPSKMEINTGITGDHLKRIAALVGEPLSNEDVRDMMEEADKSNCGLVTEQDFIKLMRKTLMINKNQSDTSTLTKTRILSKTLNKLYKTDMSNKDKNAKDASSGSRGSMSIIGDAILAETIKKELRHFKLNEKYTQSPSSVKNLVFTNKPTDKMLYRDMTDQQEKETYNRLHDAFPLHDVSDIPKTTSSIYGWDTRPLVRITDRRFHHPKTVTEITKMYETCVVAGGKSKPFGKTGATNGVNA</sequence>
<dbReference type="PROSITE" id="PS50222">
    <property type="entry name" value="EF_HAND_2"/>
    <property type="match status" value="2"/>
</dbReference>
<gene>
    <name evidence="11" type="ORF">BDEG_27115</name>
</gene>
<dbReference type="GO" id="GO:0005929">
    <property type="term" value="C:cilium"/>
    <property type="evidence" value="ECO:0007669"/>
    <property type="project" value="UniProtKB-SubCell"/>
</dbReference>
<evidence type="ECO:0000256" key="7">
    <source>
        <dbReference type="ARBA" id="ARBA00023273"/>
    </source>
</evidence>
<dbReference type="InterPro" id="IPR050230">
    <property type="entry name" value="CALM/Myosin/TropC-like"/>
</dbReference>
<comment type="subcellular location">
    <subcellularLocation>
        <location evidence="1">Cell projection</location>
        <location evidence="1">Cilium</location>
    </subcellularLocation>
    <subcellularLocation>
        <location evidence="2">Cytoplasm</location>
        <location evidence="2">Cytoskeleton</location>
    </subcellularLocation>
</comment>
<evidence type="ECO:0000313" key="12">
    <source>
        <dbReference type="Proteomes" id="UP000077115"/>
    </source>
</evidence>
<dbReference type="Pfam" id="PF13833">
    <property type="entry name" value="EF-hand_8"/>
    <property type="match status" value="1"/>
</dbReference>
<feature type="domain" description="EF-hand" evidence="10">
    <location>
        <begin position="227"/>
        <end position="262"/>
    </location>
</feature>
<feature type="domain" description="EF-hand" evidence="10">
    <location>
        <begin position="60"/>
        <end position="95"/>
    </location>
</feature>
<keyword evidence="3" id="KW-0963">Cytoplasm</keyword>
<evidence type="ECO:0000256" key="8">
    <source>
        <dbReference type="ARBA" id="ARBA00034777"/>
    </source>
</evidence>